<feature type="compositionally biased region" description="Basic and acidic residues" evidence="1">
    <location>
        <begin position="138"/>
        <end position="162"/>
    </location>
</feature>
<proteinExistence type="predicted"/>
<dbReference type="AlphaFoldDB" id="A0A3S4V720"/>
<reference evidence="2 3" key="1">
    <citation type="submission" date="2018-12" db="EMBL/GenBank/DDBJ databases">
        <authorList>
            <consortium name="Pathogen Informatics"/>
        </authorList>
    </citation>
    <scope>NUCLEOTIDE SEQUENCE [LARGE SCALE GENOMIC DNA]</scope>
    <source>
        <strain evidence="2 3">NCTC13652</strain>
    </source>
</reference>
<evidence type="ECO:0000313" key="3">
    <source>
        <dbReference type="Proteomes" id="UP000277858"/>
    </source>
</evidence>
<feature type="compositionally biased region" description="Gly residues" evidence="1">
    <location>
        <begin position="106"/>
        <end position="130"/>
    </location>
</feature>
<sequence length="281" mass="29956">MPLRRLRPVTRDLVDRLRGLPDDPAAHMWGLGHGDPLPDWAEAALETWGMIGVSYHGPDGLGFLLVAPGDVLPPGHQMGRIPRARGAAVVVAALAPQPGHSRDAGSGHGRNGAAGHGTGRGNESGGGSGHGAAAFGRHGRDGKNGHDRWHNVDKSTNRHDDSSDCGWGAAGGAAEDRDPFHSVAGGHQLTSFLVGRLHGSVTAIEAGGVETLSRDPRVAPTTWWERLGFRLVDPLDAAPVRRLQLDLRHTVVADDWGRRILGWVRRWSPEVSPEPNSAQRQ</sequence>
<dbReference type="Proteomes" id="UP000277858">
    <property type="component" value="Chromosome"/>
</dbReference>
<organism evidence="2 3">
    <name type="scientific">Acidipropionibacterium jensenii</name>
    <dbReference type="NCBI Taxonomy" id="1749"/>
    <lineage>
        <taxon>Bacteria</taxon>
        <taxon>Bacillati</taxon>
        <taxon>Actinomycetota</taxon>
        <taxon>Actinomycetes</taxon>
        <taxon>Propionibacteriales</taxon>
        <taxon>Propionibacteriaceae</taxon>
        <taxon>Acidipropionibacterium</taxon>
    </lineage>
</organism>
<dbReference type="RefSeq" id="WP_126412711.1">
    <property type="nucleotide sequence ID" value="NZ_LR134473.1"/>
</dbReference>
<keyword evidence="3" id="KW-1185">Reference proteome</keyword>
<evidence type="ECO:0000313" key="2">
    <source>
        <dbReference type="EMBL" id="VEI03338.1"/>
    </source>
</evidence>
<evidence type="ECO:0000256" key="1">
    <source>
        <dbReference type="SAM" id="MobiDB-lite"/>
    </source>
</evidence>
<name>A0A3S4V720_9ACTN</name>
<dbReference type="STRING" id="1122997.GCA_000425285_02188"/>
<protein>
    <submittedName>
        <fullName evidence="2">Uncharacterized protein</fullName>
    </submittedName>
</protein>
<dbReference type="EMBL" id="LR134473">
    <property type="protein sequence ID" value="VEI03338.1"/>
    <property type="molecule type" value="Genomic_DNA"/>
</dbReference>
<dbReference type="OrthoDB" id="3711286at2"/>
<gene>
    <name evidence="2" type="ORF">NCTC13652_01538</name>
</gene>
<feature type="region of interest" description="Disordered" evidence="1">
    <location>
        <begin position="97"/>
        <end position="164"/>
    </location>
</feature>
<accession>A0A3S4V720</accession>